<evidence type="ECO:0000256" key="1">
    <source>
        <dbReference type="SAM" id="Phobius"/>
    </source>
</evidence>
<protein>
    <submittedName>
        <fullName evidence="2">Metal-dependent hydrolase</fullName>
    </submittedName>
</protein>
<keyword evidence="3" id="KW-1185">Reference proteome</keyword>
<sequence>MYRKGHLGVSLLVFAPIGFWLVRAGHTELAFLTGGVMCWLAMLPDVDHRIPGVPHRGPTHSLLFAGLVGLVFGAVGTLVGSQVSLGYSFGLGTFGFLLGFVTVVAHLVGDTLTPAGVNYLWPLSSYEYTLSVTPADSTVANYALFGLGVFAVAAATVVAFRIPV</sequence>
<dbReference type="Pfam" id="PF04307">
    <property type="entry name" value="YdjM"/>
    <property type="match status" value="1"/>
</dbReference>
<keyword evidence="1" id="KW-0472">Membrane</keyword>
<comment type="caution">
    <text evidence="2">The sequence shown here is derived from an EMBL/GenBank/DDBJ whole genome shotgun (WGS) entry which is preliminary data.</text>
</comment>
<name>A0ABD5R7L8_9EURY</name>
<organism evidence="2 3">
    <name type="scientific">Salinirubrum litoreum</name>
    <dbReference type="NCBI Taxonomy" id="1126234"/>
    <lineage>
        <taxon>Archaea</taxon>
        <taxon>Methanobacteriati</taxon>
        <taxon>Methanobacteriota</taxon>
        <taxon>Stenosarchaea group</taxon>
        <taxon>Halobacteria</taxon>
        <taxon>Halobacteriales</taxon>
        <taxon>Haloferacaceae</taxon>
        <taxon>Salinirubrum</taxon>
    </lineage>
</organism>
<dbReference type="EMBL" id="JBHSKX010000001">
    <property type="protein sequence ID" value="MFC5365912.1"/>
    <property type="molecule type" value="Genomic_DNA"/>
</dbReference>
<feature type="transmembrane region" description="Helical" evidence="1">
    <location>
        <begin position="61"/>
        <end position="80"/>
    </location>
</feature>
<dbReference type="RefSeq" id="WP_227228755.1">
    <property type="nucleotide sequence ID" value="NZ_JAJCVJ010000001.1"/>
</dbReference>
<evidence type="ECO:0000313" key="2">
    <source>
        <dbReference type="EMBL" id="MFC5365912.1"/>
    </source>
</evidence>
<dbReference type="Proteomes" id="UP001596201">
    <property type="component" value="Unassembled WGS sequence"/>
</dbReference>
<dbReference type="AlphaFoldDB" id="A0ABD5R7L8"/>
<keyword evidence="2" id="KW-0378">Hydrolase</keyword>
<gene>
    <name evidence="2" type="ORF">ACFPJ5_03115</name>
</gene>
<keyword evidence="1" id="KW-1133">Transmembrane helix</keyword>
<dbReference type="InterPro" id="IPR007404">
    <property type="entry name" value="YdjM-like"/>
</dbReference>
<accession>A0ABD5R7L8</accession>
<feature type="transmembrane region" description="Helical" evidence="1">
    <location>
        <begin position="87"/>
        <end position="108"/>
    </location>
</feature>
<keyword evidence="1" id="KW-0812">Transmembrane</keyword>
<evidence type="ECO:0000313" key="3">
    <source>
        <dbReference type="Proteomes" id="UP001596201"/>
    </source>
</evidence>
<reference evidence="2 3" key="1">
    <citation type="journal article" date="2019" name="Int. J. Syst. Evol. Microbiol.">
        <title>The Global Catalogue of Microorganisms (GCM) 10K type strain sequencing project: providing services to taxonomists for standard genome sequencing and annotation.</title>
        <authorList>
            <consortium name="The Broad Institute Genomics Platform"/>
            <consortium name="The Broad Institute Genome Sequencing Center for Infectious Disease"/>
            <person name="Wu L."/>
            <person name="Ma J."/>
        </authorList>
    </citation>
    <scope>NUCLEOTIDE SEQUENCE [LARGE SCALE GENOMIC DNA]</scope>
    <source>
        <strain evidence="2 3">CGMCC 1.12237</strain>
    </source>
</reference>
<proteinExistence type="predicted"/>
<dbReference type="GO" id="GO:0016787">
    <property type="term" value="F:hydrolase activity"/>
    <property type="evidence" value="ECO:0007669"/>
    <property type="project" value="UniProtKB-KW"/>
</dbReference>
<feature type="transmembrane region" description="Helical" evidence="1">
    <location>
        <begin position="139"/>
        <end position="160"/>
    </location>
</feature>